<keyword evidence="2" id="KW-1185">Reference proteome</keyword>
<dbReference type="Proteomes" id="UP000001819">
    <property type="component" value="Chromosome X"/>
</dbReference>
<sequence>MNELLSVPEKGRMADNRHSSRPRRQLHLLIAISLLASLPRGGATGDMPRWLLPQEQPVLGLMPGQEVLAAVPASGRVSFLLYQLALAINSAAGLEPQTLQEVEVAVEEEHQEDVYQEWNTVTDPHWLAAMANEYQVKSFPFPKSNVPVYETFPGDLQHWLTDSYGLSATDVYRSWNMAQARGGTGSPTQVICSADGQCYQVSQIVTACCPF</sequence>
<protein>
    <submittedName>
        <fullName evidence="3">Uncharacterized protein isoform X1</fullName>
    </submittedName>
</protein>
<accession>A0A6I8W9F7</accession>
<evidence type="ECO:0000313" key="2">
    <source>
        <dbReference type="Proteomes" id="UP000001819"/>
    </source>
</evidence>
<gene>
    <name evidence="3" type="primary">LOC6900503</name>
</gene>
<feature type="region of interest" description="Disordered" evidence="1">
    <location>
        <begin position="1"/>
        <end position="20"/>
    </location>
</feature>
<name>A0A6I8W9F7_DROPS</name>
<feature type="compositionally biased region" description="Basic and acidic residues" evidence="1">
    <location>
        <begin position="9"/>
        <end position="18"/>
    </location>
</feature>
<dbReference type="InParanoid" id="A0A6I8W9F7"/>
<evidence type="ECO:0000256" key="1">
    <source>
        <dbReference type="SAM" id="MobiDB-lite"/>
    </source>
</evidence>
<proteinExistence type="predicted"/>
<organism evidence="2 3">
    <name type="scientific">Drosophila pseudoobscura pseudoobscura</name>
    <name type="common">Fruit fly</name>
    <dbReference type="NCBI Taxonomy" id="46245"/>
    <lineage>
        <taxon>Eukaryota</taxon>
        <taxon>Metazoa</taxon>
        <taxon>Ecdysozoa</taxon>
        <taxon>Arthropoda</taxon>
        <taxon>Hexapoda</taxon>
        <taxon>Insecta</taxon>
        <taxon>Pterygota</taxon>
        <taxon>Neoptera</taxon>
        <taxon>Endopterygota</taxon>
        <taxon>Diptera</taxon>
        <taxon>Brachycera</taxon>
        <taxon>Muscomorpha</taxon>
        <taxon>Ephydroidea</taxon>
        <taxon>Drosophilidae</taxon>
        <taxon>Drosophila</taxon>
        <taxon>Sophophora</taxon>
    </lineage>
</organism>
<dbReference type="AlphaFoldDB" id="A0A6I8W9F7"/>
<dbReference type="RefSeq" id="XP_033240023.1">
    <property type="nucleotide sequence ID" value="XM_033384132.1"/>
</dbReference>
<evidence type="ECO:0000313" key="3">
    <source>
        <dbReference type="RefSeq" id="XP_033240023.1"/>
    </source>
</evidence>
<dbReference type="KEGG" id="dpo:6900503"/>
<reference evidence="3" key="1">
    <citation type="submission" date="2025-08" db="UniProtKB">
        <authorList>
            <consortium name="RefSeq"/>
        </authorList>
    </citation>
    <scope>IDENTIFICATION</scope>
    <source>
        <strain evidence="3">MV-25-SWS-2005</strain>
        <tissue evidence="3">Whole body</tissue>
    </source>
</reference>